<comment type="caution">
    <text evidence="1">The sequence shown here is derived from an EMBL/GenBank/DDBJ whole genome shotgun (WGS) entry which is preliminary data.</text>
</comment>
<evidence type="ECO:0000313" key="1">
    <source>
        <dbReference type="EMBL" id="KFI50002.1"/>
    </source>
</evidence>
<name>A0A086ZU02_9BIFI</name>
<keyword evidence="2" id="KW-1185">Reference proteome</keyword>
<proteinExistence type="predicted"/>
<dbReference type="STRING" id="1437608.GCA_000771645_02198"/>
<dbReference type="Proteomes" id="UP000029108">
    <property type="component" value="Unassembled WGS sequence"/>
</dbReference>
<dbReference type="AlphaFoldDB" id="A0A086ZU02"/>
<protein>
    <submittedName>
        <fullName evidence="1">Uncharacterized protein</fullName>
    </submittedName>
</protein>
<sequence>MSQDPACLSNHSVYQGTATQQSNGLWKYEQKTPTTTWSTFLQMDKSAKQLLATTPMVIYVEFEKSAATSIGIYNGGSQILNESTRAAFLVDQKWATAPDGPVLSLNGPADTVWVIPHAHAVFTQADWQAWQAGHWPVPNSTGQRLFL</sequence>
<dbReference type="EMBL" id="JGYN01000018">
    <property type="protein sequence ID" value="KFI50002.1"/>
    <property type="molecule type" value="Genomic_DNA"/>
</dbReference>
<reference evidence="1 2" key="1">
    <citation type="submission" date="2014-03" db="EMBL/GenBank/DDBJ databases">
        <title>Genomics of Bifidobacteria.</title>
        <authorList>
            <person name="Ventura M."/>
            <person name="Milani C."/>
            <person name="Lugli G.A."/>
        </authorList>
    </citation>
    <scope>NUCLEOTIDE SEQUENCE [LARGE SCALE GENOMIC DNA]</scope>
    <source>
        <strain evidence="1 2">DSM 23969</strain>
    </source>
</reference>
<organism evidence="1 2">
    <name type="scientific">Bifidobacterium biavatii DSM 23969</name>
    <dbReference type="NCBI Taxonomy" id="1437608"/>
    <lineage>
        <taxon>Bacteria</taxon>
        <taxon>Bacillati</taxon>
        <taxon>Actinomycetota</taxon>
        <taxon>Actinomycetes</taxon>
        <taxon>Bifidobacteriales</taxon>
        <taxon>Bifidobacteriaceae</taxon>
        <taxon>Bifidobacterium</taxon>
    </lineage>
</organism>
<accession>A0A086ZU02</accession>
<gene>
    <name evidence="1" type="ORF">BBIA_2135</name>
</gene>
<evidence type="ECO:0000313" key="2">
    <source>
        <dbReference type="Proteomes" id="UP000029108"/>
    </source>
</evidence>